<sequence length="71" mass="7697">MSASLSAVDGISNQQQQQQQQQHDEAAAAAAAAAGRLLQRFALRLLGKLTGMEWKAEEAVEIIRKNFCLGK</sequence>
<name>U6H1L3_9EIME</name>
<evidence type="ECO:0000256" key="1">
    <source>
        <dbReference type="SAM" id="MobiDB-lite"/>
    </source>
</evidence>
<gene>
    <name evidence="2" type="ORF">EPH_0065380</name>
</gene>
<feature type="compositionally biased region" description="Low complexity" evidence="1">
    <location>
        <begin position="14"/>
        <end position="27"/>
    </location>
</feature>
<reference evidence="2" key="2">
    <citation type="submission" date="2013-10" db="EMBL/GenBank/DDBJ databases">
        <authorList>
            <person name="Aslett M."/>
        </authorList>
    </citation>
    <scope>NUCLEOTIDE SEQUENCE [LARGE SCALE GENOMIC DNA]</scope>
    <source>
        <strain evidence="2">Houghton</strain>
    </source>
</reference>
<accession>U6H1L3</accession>
<feature type="region of interest" description="Disordered" evidence="1">
    <location>
        <begin position="1"/>
        <end position="27"/>
    </location>
</feature>
<organism evidence="2 3">
    <name type="scientific">Eimeria praecox</name>
    <dbReference type="NCBI Taxonomy" id="51316"/>
    <lineage>
        <taxon>Eukaryota</taxon>
        <taxon>Sar</taxon>
        <taxon>Alveolata</taxon>
        <taxon>Apicomplexa</taxon>
        <taxon>Conoidasida</taxon>
        <taxon>Coccidia</taxon>
        <taxon>Eucoccidiorida</taxon>
        <taxon>Eimeriorina</taxon>
        <taxon>Eimeriidae</taxon>
        <taxon>Eimeria</taxon>
    </lineage>
</organism>
<evidence type="ECO:0000313" key="2">
    <source>
        <dbReference type="EMBL" id="CDI85757.1"/>
    </source>
</evidence>
<dbReference type="EMBL" id="HG694251">
    <property type="protein sequence ID" value="CDI85757.1"/>
    <property type="molecule type" value="Genomic_DNA"/>
</dbReference>
<dbReference type="VEuPathDB" id="ToxoDB:EPH_0065380"/>
<reference evidence="2" key="1">
    <citation type="submission" date="2013-10" db="EMBL/GenBank/DDBJ databases">
        <title>Genomic analysis of the causative agents of coccidiosis in chickens.</title>
        <authorList>
            <person name="Reid A.J."/>
            <person name="Blake D."/>
            <person name="Billington K."/>
            <person name="Browne H."/>
            <person name="Dunn M."/>
            <person name="Hung S."/>
            <person name="Kawahara F."/>
            <person name="Miranda-Saavedra D."/>
            <person name="Mourier T."/>
            <person name="Nagra H."/>
            <person name="Otto T.D."/>
            <person name="Rawlings N."/>
            <person name="Sanchez A."/>
            <person name="Sanders M."/>
            <person name="Subramaniam C."/>
            <person name="Tay Y."/>
            <person name="Dear P."/>
            <person name="Doerig C."/>
            <person name="Gruber A."/>
            <person name="Parkinson J."/>
            <person name="Shirley M."/>
            <person name="Wan K.L."/>
            <person name="Berriman M."/>
            <person name="Tomley F."/>
            <person name="Pain A."/>
        </authorList>
    </citation>
    <scope>NUCLEOTIDE SEQUENCE [LARGE SCALE GENOMIC DNA]</scope>
    <source>
        <strain evidence="2">Houghton</strain>
    </source>
</reference>
<evidence type="ECO:0000313" key="3">
    <source>
        <dbReference type="Proteomes" id="UP000018201"/>
    </source>
</evidence>
<dbReference type="AlphaFoldDB" id="U6H1L3"/>
<proteinExistence type="predicted"/>
<dbReference type="Proteomes" id="UP000018201">
    <property type="component" value="Unassembled WGS sequence"/>
</dbReference>
<keyword evidence="3" id="KW-1185">Reference proteome</keyword>
<protein>
    <submittedName>
        <fullName evidence="2">Uncharacterized protein</fullName>
    </submittedName>
</protein>